<feature type="transmembrane region" description="Helical" evidence="6">
    <location>
        <begin position="81"/>
        <end position="100"/>
    </location>
</feature>
<dbReference type="PANTHER" id="PTHR30506:SF3">
    <property type="entry name" value="UPF0126 INNER MEMBRANE PROTEIN YADS-RELATED"/>
    <property type="match status" value="1"/>
</dbReference>
<evidence type="ECO:0000256" key="6">
    <source>
        <dbReference type="SAM" id="Phobius"/>
    </source>
</evidence>
<proteinExistence type="predicted"/>
<feature type="transmembrane region" description="Helical" evidence="6">
    <location>
        <begin position="48"/>
        <end position="69"/>
    </location>
</feature>
<evidence type="ECO:0000256" key="5">
    <source>
        <dbReference type="ARBA" id="ARBA00023136"/>
    </source>
</evidence>
<dbReference type="GO" id="GO:0005886">
    <property type="term" value="C:plasma membrane"/>
    <property type="evidence" value="ECO:0007669"/>
    <property type="project" value="UniProtKB-SubCell"/>
</dbReference>
<protein>
    <submittedName>
        <fullName evidence="8">Unannotated protein</fullName>
    </submittedName>
</protein>
<dbReference type="EMBL" id="CAEZTR010000024">
    <property type="protein sequence ID" value="CAB4572285.1"/>
    <property type="molecule type" value="Genomic_DNA"/>
</dbReference>
<feature type="transmembrane region" description="Helical" evidence="6">
    <location>
        <begin position="133"/>
        <end position="152"/>
    </location>
</feature>
<evidence type="ECO:0000313" key="8">
    <source>
        <dbReference type="EMBL" id="CAB4559521.1"/>
    </source>
</evidence>
<evidence type="ECO:0000256" key="4">
    <source>
        <dbReference type="ARBA" id="ARBA00022989"/>
    </source>
</evidence>
<keyword evidence="4 6" id="KW-1133">Transmembrane helix</keyword>
<evidence type="ECO:0000313" key="9">
    <source>
        <dbReference type="EMBL" id="CAB4572285.1"/>
    </source>
</evidence>
<gene>
    <name evidence="8" type="ORF">UFOPK1603_00454</name>
    <name evidence="9" type="ORF">UFOPK1711_00581</name>
</gene>
<evidence type="ECO:0000259" key="7">
    <source>
        <dbReference type="Pfam" id="PF03458"/>
    </source>
</evidence>
<evidence type="ECO:0000256" key="2">
    <source>
        <dbReference type="ARBA" id="ARBA00022475"/>
    </source>
</evidence>
<accession>A0A6J6D6F0</accession>
<name>A0A6J6D6F0_9ZZZZ</name>
<dbReference type="AlphaFoldDB" id="A0A6J6D6F0"/>
<comment type="subcellular location">
    <subcellularLocation>
        <location evidence="1">Cell membrane</location>
        <topology evidence="1">Multi-pass membrane protein</topology>
    </subcellularLocation>
</comment>
<evidence type="ECO:0000256" key="1">
    <source>
        <dbReference type="ARBA" id="ARBA00004651"/>
    </source>
</evidence>
<evidence type="ECO:0000256" key="3">
    <source>
        <dbReference type="ARBA" id="ARBA00022692"/>
    </source>
</evidence>
<reference evidence="8" key="1">
    <citation type="submission" date="2020-05" db="EMBL/GenBank/DDBJ databases">
        <authorList>
            <person name="Chiriac C."/>
            <person name="Salcher M."/>
            <person name="Ghai R."/>
            <person name="Kavagutti S V."/>
        </authorList>
    </citation>
    <scope>NUCLEOTIDE SEQUENCE</scope>
</reference>
<dbReference type="EMBL" id="CAEZTG010000028">
    <property type="protein sequence ID" value="CAB4559521.1"/>
    <property type="molecule type" value="Genomic_DNA"/>
</dbReference>
<keyword evidence="2" id="KW-1003">Cell membrane</keyword>
<feature type="domain" description="Glycine transporter" evidence="7">
    <location>
        <begin position="24"/>
        <end position="92"/>
    </location>
</feature>
<keyword evidence="3 6" id="KW-0812">Transmembrane</keyword>
<keyword evidence="5 6" id="KW-0472">Membrane</keyword>
<organism evidence="8">
    <name type="scientific">freshwater metagenome</name>
    <dbReference type="NCBI Taxonomy" id="449393"/>
    <lineage>
        <taxon>unclassified sequences</taxon>
        <taxon>metagenomes</taxon>
        <taxon>ecological metagenomes</taxon>
    </lineage>
</organism>
<dbReference type="PANTHER" id="PTHR30506">
    <property type="entry name" value="INNER MEMBRANE PROTEIN"/>
    <property type="match status" value="1"/>
</dbReference>
<dbReference type="InterPro" id="IPR005115">
    <property type="entry name" value="Gly_transporter"/>
</dbReference>
<sequence>MSSFTLSAVFAAQPPKSLPSLPVVVQVAAMSLNCMFGAALARSRNIPIFGTILAGVLVGLGGGMVRDVLLGLEPAAIAEWYILPFGLLLAIVGGFGYNVMGKFGTAFLLLNGLVLGTLVTIGAQKALSYETPWISAMFLGVVTASFGGLLADNMTGHTATIAKQAHWVGSALAVGAIVFVLVSHVVPFPIAVVLGGGLTAFLRFTSQYRDWPSPSWPGEARATSKS</sequence>
<dbReference type="Pfam" id="PF03458">
    <property type="entry name" value="Gly_transporter"/>
    <property type="match status" value="2"/>
</dbReference>
<feature type="transmembrane region" description="Helical" evidence="6">
    <location>
        <begin position="20"/>
        <end position="41"/>
    </location>
</feature>
<feature type="domain" description="Glycine transporter" evidence="7">
    <location>
        <begin position="110"/>
        <end position="182"/>
    </location>
</feature>
<feature type="transmembrane region" description="Helical" evidence="6">
    <location>
        <begin position="107"/>
        <end position="127"/>
    </location>
</feature>